<organism evidence="1 2">
    <name type="scientific">Methylobacterium soli</name>
    <dbReference type="NCBI Taxonomy" id="553447"/>
    <lineage>
        <taxon>Bacteria</taxon>
        <taxon>Pseudomonadati</taxon>
        <taxon>Pseudomonadota</taxon>
        <taxon>Alphaproteobacteria</taxon>
        <taxon>Hyphomicrobiales</taxon>
        <taxon>Methylobacteriaceae</taxon>
        <taxon>Methylobacterium</taxon>
    </lineage>
</organism>
<accession>A0A6L3SVE8</accession>
<evidence type="ECO:0000313" key="2">
    <source>
        <dbReference type="Proteomes" id="UP000474159"/>
    </source>
</evidence>
<dbReference type="GO" id="GO:0016740">
    <property type="term" value="F:transferase activity"/>
    <property type="evidence" value="ECO:0007669"/>
    <property type="project" value="UniProtKB-KW"/>
</dbReference>
<evidence type="ECO:0000313" key="1">
    <source>
        <dbReference type="EMBL" id="KAB1076510.1"/>
    </source>
</evidence>
<sequence>MSSILYLPAHSVLECDEVRLLQSLGHNVYTVSSLLSQKEPFADTSKIDTTYLNTLRGFHKDLPQSRQQLTAAFMSLFDTVISVHDYRWLQENRQLLTGKRCILRTIGQYLPSHEAELRGITERNFEVVRYSPAEQNIQGYAGHDAIIRFYKDPDEYGGWTGETRAILCFGNTLLRRPSQVLLSFMLQATAGFDLRLYGGSNEGLSAWRGKAKPEDMVSLYKTHAVYYSHHTLPASYTLSFIEALMTGTPVVAPGFKALVNATLGGGFRDAAAFYEVPSIVENGKSGYTVNSVEEAHAAFALVLADQKAAAAIGAAGRRMAISLFGIETVRAQWQRFLGN</sequence>
<dbReference type="Gene3D" id="3.40.50.2000">
    <property type="entry name" value="Glycogen Phosphorylase B"/>
    <property type="match status" value="1"/>
</dbReference>
<name>A0A6L3SVE8_9HYPH</name>
<proteinExistence type="predicted"/>
<comment type="caution">
    <text evidence="1">The sequence shown here is derived from an EMBL/GenBank/DDBJ whole genome shotgun (WGS) entry which is preliminary data.</text>
</comment>
<reference evidence="1 2" key="1">
    <citation type="submission" date="2019-09" db="EMBL/GenBank/DDBJ databases">
        <title>YIM 48816 draft genome.</title>
        <authorList>
            <person name="Jiang L."/>
        </authorList>
    </citation>
    <scope>NUCLEOTIDE SEQUENCE [LARGE SCALE GENOMIC DNA]</scope>
    <source>
        <strain evidence="1 2">YIM 48816</strain>
    </source>
</reference>
<keyword evidence="1" id="KW-0808">Transferase</keyword>
<dbReference type="RefSeq" id="WP_151002628.1">
    <property type="nucleotide sequence ID" value="NZ_BPQY01000383.1"/>
</dbReference>
<dbReference type="EMBL" id="VZZK01000029">
    <property type="protein sequence ID" value="KAB1076510.1"/>
    <property type="molecule type" value="Genomic_DNA"/>
</dbReference>
<keyword evidence="2" id="KW-1185">Reference proteome</keyword>
<protein>
    <submittedName>
        <fullName evidence="1">Glycosyltransferase</fullName>
    </submittedName>
</protein>
<gene>
    <name evidence="1" type="ORF">F6X53_22660</name>
</gene>
<dbReference type="AlphaFoldDB" id="A0A6L3SVE8"/>
<dbReference type="OrthoDB" id="7245543at2"/>
<dbReference type="Proteomes" id="UP000474159">
    <property type="component" value="Unassembled WGS sequence"/>
</dbReference>
<dbReference type="SUPFAM" id="SSF53756">
    <property type="entry name" value="UDP-Glycosyltransferase/glycogen phosphorylase"/>
    <property type="match status" value="1"/>
</dbReference>